<accession>A0A0L0CC62</accession>
<feature type="compositionally biased region" description="Basic residues" evidence="1">
    <location>
        <begin position="19"/>
        <end position="30"/>
    </location>
</feature>
<feature type="region of interest" description="Disordered" evidence="1">
    <location>
        <begin position="354"/>
        <end position="393"/>
    </location>
</feature>
<feature type="region of interest" description="Disordered" evidence="1">
    <location>
        <begin position="798"/>
        <end position="822"/>
    </location>
</feature>
<name>A0A0L0CC62_LUCCU</name>
<feature type="compositionally biased region" description="Low complexity" evidence="1">
    <location>
        <begin position="897"/>
        <end position="907"/>
    </location>
</feature>
<feature type="region of interest" description="Disordered" evidence="1">
    <location>
        <begin position="116"/>
        <end position="135"/>
    </location>
</feature>
<proteinExistence type="predicted"/>
<dbReference type="Proteomes" id="UP000037069">
    <property type="component" value="Unassembled WGS sequence"/>
</dbReference>
<dbReference type="AlphaFoldDB" id="A0A0L0CC62"/>
<evidence type="ECO:0000256" key="1">
    <source>
        <dbReference type="SAM" id="MobiDB-lite"/>
    </source>
</evidence>
<dbReference type="STRING" id="7375.A0A0L0CC62"/>
<feature type="compositionally biased region" description="Polar residues" evidence="1">
    <location>
        <begin position="362"/>
        <end position="382"/>
    </location>
</feature>
<comment type="caution">
    <text evidence="2">The sequence shown here is derived from an EMBL/GenBank/DDBJ whole genome shotgun (WGS) entry which is preliminary data.</text>
</comment>
<gene>
    <name evidence="2" type="ORF">FF38_01749</name>
</gene>
<feature type="region of interest" description="Disordered" evidence="1">
    <location>
        <begin position="448"/>
        <end position="478"/>
    </location>
</feature>
<feature type="region of interest" description="Disordered" evidence="1">
    <location>
        <begin position="928"/>
        <end position="995"/>
    </location>
</feature>
<keyword evidence="3" id="KW-1185">Reference proteome</keyword>
<feature type="compositionally biased region" description="Low complexity" evidence="1">
    <location>
        <begin position="454"/>
        <end position="473"/>
    </location>
</feature>
<feature type="region of interest" description="Disordered" evidence="1">
    <location>
        <begin position="881"/>
        <end position="913"/>
    </location>
</feature>
<feature type="compositionally biased region" description="Polar residues" evidence="1">
    <location>
        <begin position="175"/>
        <end position="186"/>
    </location>
</feature>
<feature type="compositionally biased region" description="Low complexity" evidence="1">
    <location>
        <begin position="187"/>
        <end position="204"/>
    </location>
</feature>
<evidence type="ECO:0000313" key="2">
    <source>
        <dbReference type="EMBL" id="KNC29836.1"/>
    </source>
</evidence>
<organism evidence="2 3">
    <name type="scientific">Lucilia cuprina</name>
    <name type="common">Green bottle fly</name>
    <name type="synonym">Australian sheep blowfly</name>
    <dbReference type="NCBI Taxonomy" id="7375"/>
    <lineage>
        <taxon>Eukaryota</taxon>
        <taxon>Metazoa</taxon>
        <taxon>Ecdysozoa</taxon>
        <taxon>Arthropoda</taxon>
        <taxon>Hexapoda</taxon>
        <taxon>Insecta</taxon>
        <taxon>Pterygota</taxon>
        <taxon>Neoptera</taxon>
        <taxon>Endopterygota</taxon>
        <taxon>Diptera</taxon>
        <taxon>Brachycera</taxon>
        <taxon>Muscomorpha</taxon>
        <taxon>Oestroidea</taxon>
        <taxon>Calliphoridae</taxon>
        <taxon>Luciliinae</taxon>
        <taxon>Lucilia</taxon>
    </lineage>
</organism>
<sequence>MMRPPVQKSALQQNEANRLQHHQQTHKHLQQQKQLQQQPDIIATNFSDLQQTETIARKSKLEQRELLVENHLNSACFAQVHHQPTTRQPPPPPPPITARTITRKSLPTYYNDCYQQQQQHPTPHLANSGGIQNNRRDSSATVKLLDLSTSPPSLNETLFRNQTTTSAEVLQNRISASNNTNNSQQRLSFASQYSSRSSSSDDSSSLSLTTACASSAVTAAASAEVGAGHYNTYNNTFDDAAENFIINFPADTSPLPAQPSLVVAAHSDYCLPLSETEPLLTNIESTVNDKQRSIYLNKNSASLIFTRKDLSTQIAAKTATATTYQQQQKQQQFKSQSKTNNNFNGTLSSLSSKSFSGLTSTAANNSGGPTNVRRQNHSTLRSFSEENYKRKPTKHLPATYHQQHRRSLQLNYNNNLVTTTTCGTHANNNHCCGSNSNSGISNSAVLHKTHHSNQQPLQRQQQQQSLFKQPQQQGHHYQHCSLNSNTCAATNNTATATRKQYAYSWYAPVYSALEEELEQDSRDSSPIHNLANTKKQHINQYHQSHDLNTSLAPTTDNETEALLETRHNINIQTHLPANNLKKESITKQLHPAKLSLQSKGNHQATKGIGHSGGGDVNAVEGFSNYDLEGPHAGSLGLAGGPQPRRIRFGNFLKSLVGLRPSVSNRNVNGVVGANTSKSMANEPYEDGAGSPPLAIPSSPEITITRTPSEQNMVVMRDPSGYREYNAYSSREKLANFHRERVVKSGSTSSLNVMQQKLWNIMRREGSAMSLHQEKSQSIVHYTGLRKCETVLALTRQTTSPCSPTMGAGAGVTGSNSRNHLSESHAARLSYTGSGIFSANGVEQIRPLNRLRNSISSMNNTCSRCSSLLSLAASSSRYSLNNTTNPMAHTSQQHLRQSSNISSSNISNTFSRSRDGSVEAGLHFAVKRNSRTSALSSQRNSTSGANSTTSSRTPSITSPTTTTATTASTIKLTTPPTDNSLSVPLLSPPPNSSSITSTAMAPVLRESVSFPAESASLLKVANKKETSTIKINDEGDVRNVDYDMIDGVYRNNTNNTSGGSIINKPCSSSTSSSNSTLLPIAQVNVTLSTNPKTSASTTFTETAAVASTTTESIMATIMQHCNTPNDSLNPNTTPTATQAPPARPFEMFTCKLCLIDVENASNSTILHQCGCQFCTEVSFQFLLLYSSFVYLFL</sequence>
<evidence type="ECO:0000313" key="3">
    <source>
        <dbReference type="Proteomes" id="UP000037069"/>
    </source>
</evidence>
<dbReference type="OMA" id="SSAICQM"/>
<dbReference type="EMBL" id="JRES01000622">
    <property type="protein sequence ID" value="KNC29836.1"/>
    <property type="molecule type" value="Genomic_DNA"/>
</dbReference>
<feature type="region of interest" description="Disordered" evidence="1">
    <location>
        <begin position="1"/>
        <end position="36"/>
    </location>
</feature>
<feature type="non-terminal residue" evidence="2">
    <location>
        <position position="1192"/>
    </location>
</feature>
<feature type="compositionally biased region" description="Polar residues" evidence="1">
    <location>
        <begin position="881"/>
        <end position="896"/>
    </location>
</feature>
<protein>
    <submittedName>
        <fullName evidence="2">Uncharacterized protein</fullName>
    </submittedName>
</protein>
<feature type="region of interest" description="Disordered" evidence="1">
    <location>
        <begin position="175"/>
        <end position="204"/>
    </location>
</feature>
<dbReference type="OrthoDB" id="10009520at2759"/>
<reference evidence="2 3" key="1">
    <citation type="journal article" date="2015" name="Nat. Commun.">
        <title>Lucilia cuprina genome unlocks parasitic fly biology to underpin future interventions.</title>
        <authorList>
            <person name="Anstead C.A."/>
            <person name="Korhonen P.K."/>
            <person name="Young N.D."/>
            <person name="Hall R.S."/>
            <person name="Jex A.R."/>
            <person name="Murali S.C."/>
            <person name="Hughes D.S."/>
            <person name="Lee S.F."/>
            <person name="Perry T."/>
            <person name="Stroehlein A.J."/>
            <person name="Ansell B.R."/>
            <person name="Breugelmans B."/>
            <person name="Hofmann A."/>
            <person name="Qu J."/>
            <person name="Dugan S."/>
            <person name="Lee S.L."/>
            <person name="Chao H."/>
            <person name="Dinh H."/>
            <person name="Han Y."/>
            <person name="Doddapaneni H.V."/>
            <person name="Worley K.C."/>
            <person name="Muzny D.M."/>
            <person name="Ioannidis P."/>
            <person name="Waterhouse R.M."/>
            <person name="Zdobnov E.M."/>
            <person name="James P.J."/>
            <person name="Bagnall N.H."/>
            <person name="Kotze A.C."/>
            <person name="Gibbs R.A."/>
            <person name="Richards S."/>
            <person name="Batterham P."/>
            <person name="Gasser R.B."/>
        </authorList>
    </citation>
    <scope>NUCLEOTIDE SEQUENCE [LARGE SCALE GENOMIC DNA]</scope>
    <source>
        <strain evidence="2 3">LS</strain>
        <tissue evidence="2">Full body</tissue>
    </source>
</reference>
<feature type="compositionally biased region" description="Low complexity" evidence="1">
    <location>
        <begin position="938"/>
        <end position="984"/>
    </location>
</feature>